<sequence length="124" mass="13844">MFTHTLKMGVDGVIALVFELTESFLQLTVPGRALIEAITVFLRDSGYDEIQKASQWCCGVPKLPHIGFQLKQVKRIIPGPGALQICDQRQWQVVVYRHFAECAGHSRIGPAIRNNRIGIFEPGV</sequence>
<protein>
    <submittedName>
        <fullName evidence="1">Uncharacterized protein</fullName>
    </submittedName>
</protein>
<dbReference type="AlphaFoldDB" id="A0A330JZD1"/>
<dbReference type="Proteomes" id="UP000307241">
    <property type="component" value="Plasmid PP2"/>
</dbReference>
<reference evidence="2" key="1">
    <citation type="submission" date="2018-02" db="EMBL/GenBank/DDBJ databases">
        <authorList>
            <person name="Blom J."/>
        </authorList>
    </citation>
    <scope>NUCLEOTIDE SEQUENCE [LARGE SCALE GENOMIC DNA]</scope>
    <source>
        <strain evidence="2">CFBP 3800</strain>
        <plasmid evidence="2">pp2</plasmid>
    </source>
</reference>
<evidence type="ECO:0000313" key="1">
    <source>
        <dbReference type="EMBL" id="SPD89691.1"/>
    </source>
</evidence>
<accession>A0A330JZD1</accession>
<geneLocation type="plasmid" evidence="2">
    <name>pp2</name>
</geneLocation>
<gene>
    <name evidence="1" type="ORF">PSCFBP3800_P200055</name>
</gene>
<name>A0A330JZD1_9PSED</name>
<keyword evidence="1" id="KW-0614">Plasmid</keyword>
<dbReference type="EMBL" id="LT985191">
    <property type="protein sequence ID" value="SPD89691.1"/>
    <property type="molecule type" value="Genomic_DNA"/>
</dbReference>
<proteinExistence type="predicted"/>
<organism evidence="1 2">
    <name type="scientific">Pseudomonas syringae group genomosp. 3</name>
    <dbReference type="NCBI Taxonomy" id="251701"/>
    <lineage>
        <taxon>Bacteria</taxon>
        <taxon>Pseudomonadati</taxon>
        <taxon>Pseudomonadota</taxon>
        <taxon>Gammaproteobacteria</taxon>
        <taxon>Pseudomonadales</taxon>
        <taxon>Pseudomonadaceae</taxon>
        <taxon>Pseudomonas</taxon>
    </lineage>
</organism>
<evidence type="ECO:0000313" key="2">
    <source>
        <dbReference type="Proteomes" id="UP000307241"/>
    </source>
</evidence>